<feature type="compositionally biased region" description="Pro residues" evidence="7">
    <location>
        <begin position="495"/>
        <end position="505"/>
    </location>
</feature>
<keyword evidence="5" id="KW-0496">Mitochondrion</keyword>
<keyword evidence="10" id="KW-1185">Reference proteome</keyword>
<dbReference type="Pfam" id="PF02146">
    <property type="entry name" value="SIR2"/>
    <property type="match status" value="1"/>
</dbReference>
<feature type="region of interest" description="Disordered" evidence="7">
    <location>
        <begin position="573"/>
        <end position="595"/>
    </location>
</feature>
<dbReference type="PROSITE" id="PS50305">
    <property type="entry name" value="SIRTUIN"/>
    <property type="match status" value="1"/>
</dbReference>
<dbReference type="InterPro" id="IPR026590">
    <property type="entry name" value="Ssirtuin_cat_dom"/>
</dbReference>
<dbReference type="GO" id="GO:0031934">
    <property type="term" value="C:mating-type region heterochromatin"/>
    <property type="evidence" value="ECO:0007669"/>
    <property type="project" value="TreeGrafter"/>
</dbReference>
<dbReference type="OrthoDB" id="2919105at2759"/>
<evidence type="ECO:0000256" key="6">
    <source>
        <dbReference type="PROSITE-ProRule" id="PRU00236"/>
    </source>
</evidence>
<proteinExistence type="inferred from homology"/>
<dbReference type="InterPro" id="IPR026591">
    <property type="entry name" value="Sirtuin_cat_small_dom_sf"/>
</dbReference>
<keyword evidence="3" id="KW-0808">Transferase</keyword>
<feature type="compositionally biased region" description="Polar residues" evidence="7">
    <location>
        <begin position="180"/>
        <end position="189"/>
    </location>
</feature>
<dbReference type="Gene3D" id="3.30.1600.10">
    <property type="entry name" value="SIR2/SIRT2 'Small Domain"/>
    <property type="match status" value="1"/>
</dbReference>
<comment type="similarity">
    <text evidence="2">Belongs to the sirtuin family. Class I subfamily.</text>
</comment>
<dbReference type="GO" id="GO:0006282">
    <property type="term" value="P:regulation of DNA repair"/>
    <property type="evidence" value="ECO:0007669"/>
    <property type="project" value="TreeGrafter"/>
</dbReference>
<dbReference type="PANTHER" id="PTHR11085">
    <property type="entry name" value="NAD-DEPENDENT PROTEIN DEACYLASE SIRTUIN-5, MITOCHONDRIAL-RELATED"/>
    <property type="match status" value="1"/>
</dbReference>
<keyword evidence="4" id="KW-0520">NAD</keyword>
<dbReference type="GO" id="GO:0000122">
    <property type="term" value="P:negative regulation of transcription by RNA polymerase II"/>
    <property type="evidence" value="ECO:0007669"/>
    <property type="project" value="TreeGrafter"/>
</dbReference>
<evidence type="ECO:0000256" key="2">
    <source>
        <dbReference type="ARBA" id="ARBA00006924"/>
    </source>
</evidence>
<dbReference type="InterPro" id="IPR029035">
    <property type="entry name" value="DHS-like_NAD/FAD-binding_dom"/>
</dbReference>
<evidence type="ECO:0000256" key="5">
    <source>
        <dbReference type="ARBA" id="ARBA00023128"/>
    </source>
</evidence>
<evidence type="ECO:0000256" key="3">
    <source>
        <dbReference type="ARBA" id="ARBA00022679"/>
    </source>
</evidence>
<comment type="caution">
    <text evidence="6">Lacks conserved residue(s) required for the propagation of feature annotation.</text>
</comment>
<name>A0A5N5QX97_9AGAM</name>
<organism evidence="9 10">
    <name type="scientific">Ceratobasidium theobromae</name>
    <dbReference type="NCBI Taxonomy" id="1582974"/>
    <lineage>
        <taxon>Eukaryota</taxon>
        <taxon>Fungi</taxon>
        <taxon>Dikarya</taxon>
        <taxon>Basidiomycota</taxon>
        <taxon>Agaricomycotina</taxon>
        <taxon>Agaricomycetes</taxon>
        <taxon>Cantharellales</taxon>
        <taxon>Ceratobasidiaceae</taxon>
        <taxon>Ceratobasidium</taxon>
    </lineage>
</organism>
<evidence type="ECO:0000313" key="9">
    <source>
        <dbReference type="EMBL" id="KAB5595787.1"/>
    </source>
</evidence>
<dbReference type="PANTHER" id="PTHR11085:SF15">
    <property type="entry name" value="NAD-DEPENDENT HISTONE DEACETYLASE HST4"/>
    <property type="match status" value="1"/>
</dbReference>
<dbReference type="Proteomes" id="UP000383932">
    <property type="component" value="Unassembled WGS sequence"/>
</dbReference>
<dbReference type="GO" id="GO:1990414">
    <property type="term" value="P:replication-born double-strand break repair via sister chromatid exchange"/>
    <property type="evidence" value="ECO:0007669"/>
    <property type="project" value="TreeGrafter"/>
</dbReference>
<dbReference type="GO" id="GO:0005634">
    <property type="term" value="C:nucleus"/>
    <property type="evidence" value="ECO:0007669"/>
    <property type="project" value="TreeGrafter"/>
</dbReference>
<feature type="domain" description="Deacetylase sirtuin-type" evidence="8">
    <location>
        <begin position="28"/>
        <end position="434"/>
    </location>
</feature>
<dbReference type="GO" id="GO:0070403">
    <property type="term" value="F:NAD+ binding"/>
    <property type="evidence" value="ECO:0007669"/>
    <property type="project" value="InterPro"/>
</dbReference>
<reference evidence="9 10" key="1">
    <citation type="journal article" date="2019" name="Fungal Biol. Biotechnol.">
        <title>Draft genome sequence of fastidious pathogen Ceratobasidium theobromae, which causes vascular-streak dieback in Theobroma cacao.</title>
        <authorList>
            <person name="Ali S.S."/>
            <person name="Asman A."/>
            <person name="Shao J."/>
            <person name="Firmansyah A.P."/>
            <person name="Susilo A.W."/>
            <person name="Rosmana A."/>
            <person name="McMahon P."/>
            <person name="Junaid M."/>
            <person name="Guest D."/>
            <person name="Kheng T.Y."/>
            <person name="Meinhardt L.W."/>
            <person name="Bailey B.A."/>
        </authorList>
    </citation>
    <scope>NUCLEOTIDE SEQUENCE [LARGE SCALE GENOMIC DNA]</scope>
    <source>
        <strain evidence="9 10">CT2</strain>
    </source>
</reference>
<feature type="region of interest" description="Disordered" evidence="7">
    <location>
        <begin position="168"/>
        <end position="226"/>
    </location>
</feature>
<dbReference type="EMBL" id="SSOP01000006">
    <property type="protein sequence ID" value="KAB5595787.1"/>
    <property type="molecule type" value="Genomic_DNA"/>
</dbReference>
<dbReference type="AlphaFoldDB" id="A0A5N5QX97"/>
<dbReference type="GO" id="GO:0017136">
    <property type="term" value="F:histone deacetylase activity, NAD-dependent"/>
    <property type="evidence" value="ECO:0007669"/>
    <property type="project" value="TreeGrafter"/>
</dbReference>
<evidence type="ECO:0000313" key="10">
    <source>
        <dbReference type="Proteomes" id="UP000383932"/>
    </source>
</evidence>
<sequence>MPSSAFTSVVSLDGQSNSAQLPSCARSTDDNEGKLQEVYRAINEARRIVVLCGHALSGAGISVYAGIPDFRSPSGIFQSLKRDHPRENITSGRDLFDATVFKSEETTTLFYKMISHLATLSEAAQPTPFHNMLQNLDSRGQLLRVYTQNIDALEERAGLSFGIPAFPSRPRKRKVATPPVSGTSSARTQSPSSEPSPVASPPLRAPIPETAHSSALPSPASTPVPAPRLPRCIPLHGTLKNLYCPTCFLTLPLCSPSHLGALSLGNPLSCPQCTELDGTRRLVGKRTRGVARLRPEVVLYNEPHREGDAERVGECVRRDLIGLGSGQLSRAGSSRKKRGGDDLLIVAGTSLRIPGAKRIVREFAKALHPTSQIDVDDDTRVPQVAVKTVYLNLEFPVPAREWDGVFDIWVQGDVQCFARGFENYRAEVERGLADTIQGSSVAQTQPHDFIKMKQTRRQRPNSAYSKLLPEEPSAPSKFMSVTKKPKRRGSFTPEPFAPSSPPPTRAPQQIGVNGRSLHKIPRERMLTPERANSRLTIKIRRPKGEHTPTTATGDPMVPPLQLSQEVHRTTPGVVVEADQRPGRSLIPPEMPKIAT</sequence>
<comment type="subcellular location">
    <subcellularLocation>
        <location evidence="1">Mitochondrion</location>
    </subcellularLocation>
</comment>
<dbReference type="InterPro" id="IPR003000">
    <property type="entry name" value="Sirtuin"/>
</dbReference>
<evidence type="ECO:0000256" key="7">
    <source>
        <dbReference type="SAM" id="MobiDB-lite"/>
    </source>
</evidence>
<comment type="caution">
    <text evidence="9">The sequence shown here is derived from an EMBL/GenBank/DDBJ whole genome shotgun (WGS) entry which is preliminary data.</text>
</comment>
<accession>A0A5N5QX97</accession>
<dbReference type="Gene3D" id="3.40.50.1220">
    <property type="entry name" value="TPP-binding domain"/>
    <property type="match status" value="2"/>
</dbReference>
<evidence type="ECO:0000256" key="1">
    <source>
        <dbReference type="ARBA" id="ARBA00004173"/>
    </source>
</evidence>
<evidence type="ECO:0000256" key="4">
    <source>
        <dbReference type="ARBA" id="ARBA00023027"/>
    </source>
</evidence>
<dbReference type="SUPFAM" id="SSF52467">
    <property type="entry name" value="DHS-like NAD/FAD-binding domain"/>
    <property type="match status" value="1"/>
</dbReference>
<dbReference type="InterPro" id="IPR050134">
    <property type="entry name" value="NAD-dep_sirtuin_deacylases"/>
</dbReference>
<dbReference type="GO" id="GO:0005739">
    <property type="term" value="C:mitochondrion"/>
    <property type="evidence" value="ECO:0007669"/>
    <property type="project" value="UniProtKB-SubCell"/>
</dbReference>
<gene>
    <name evidence="9" type="ORF">CTheo_800</name>
</gene>
<protein>
    <submittedName>
        <fullName evidence="9">NAD-dependent deacetylase Hst4</fullName>
    </submittedName>
</protein>
<feature type="region of interest" description="Disordered" evidence="7">
    <location>
        <begin position="453"/>
        <end position="510"/>
    </location>
</feature>
<evidence type="ECO:0000259" key="8">
    <source>
        <dbReference type="PROSITE" id="PS50305"/>
    </source>
</evidence>
<dbReference type="GO" id="GO:0031508">
    <property type="term" value="P:pericentric heterochromatin formation"/>
    <property type="evidence" value="ECO:0007669"/>
    <property type="project" value="TreeGrafter"/>
</dbReference>